<comment type="subcellular location">
    <subcellularLocation>
        <location evidence="1 4">Bacterial flagellum basal body</location>
    </subcellularLocation>
</comment>
<gene>
    <name evidence="4 7" type="primary">fliE</name>
    <name evidence="7" type="ORF">ACFQU8_00870</name>
</gene>
<feature type="region of interest" description="Disordered" evidence="6">
    <location>
        <begin position="1"/>
        <end position="33"/>
    </location>
</feature>
<keyword evidence="8" id="KW-1185">Reference proteome</keyword>
<dbReference type="Pfam" id="PF02049">
    <property type="entry name" value="FliE"/>
    <property type="match status" value="1"/>
</dbReference>
<keyword evidence="3 4" id="KW-0975">Bacterial flagellum</keyword>
<organism evidence="7 8">
    <name type="scientific">Lentibacillus kimchii</name>
    <dbReference type="NCBI Taxonomy" id="1542911"/>
    <lineage>
        <taxon>Bacteria</taxon>
        <taxon>Bacillati</taxon>
        <taxon>Bacillota</taxon>
        <taxon>Bacilli</taxon>
        <taxon>Bacillales</taxon>
        <taxon>Bacillaceae</taxon>
        <taxon>Lentibacillus</taxon>
    </lineage>
</organism>
<evidence type="ECO:0000313" key="8">
    <source>
        <dbReference type="Proteomes" id="UP001596620"/>
    </source>
</evidence>
<evidence type="ECO:0000256" key="4">
    <source>
        <dbReference type="HAMAP-Rule" id="MF_00724"/>
    </source>
</evidence>
<evidence type="ECO:0000256" key="5">
    <source>
        <dbReference type="NCBIfam" id="TIGR00205"/>
    </source>
</evidence>
<sequence length="103" mass="11274">MSGFLHGIPDSQAVKPDADQVKQAVSPSEAQQDFADSLKKAINNVNDAQITSDKKTEAMAKGDTENLHDVMLSAQKSQITLKASAQVQRKVIDAYNEIMRMQI</sequence>
<dbReference type="HAMAP" id="MF_00724">
    <property type="entry name" value="FliE"/>
    <property type="match status" value="1"/>
</dbReference>
<comment type="similarity">
    <text evidence="2 4">Belongs to the FliE family.</text>
</comment>
<evidence type="ECO:0000256" key="2">
    <source>
        <dbReference type="ARBA" id="ARBA00009272"/>
    </source>
</evidence>
<keyword evidence="7" id="KW-0966">Cell projection</keyword>
<name>A0ABW2UPJ5_9BACI</name>
<dbReference type="PANTHER" id="PTHR34653:SF1">
    <property type="entry name" value="FLAGELLAR HOOK-BASAL BODY COMPLEX PROTEIN FLIE"/>
    <property type="match status" value="1"/>
</dbReference>
<dbReference type="NCBIfam" id="TIGR00205">
    <property type="entry name" value="fliE"/>
    <property type="match status" value="1"/>
</dbReference>
<keyword evidence="7" id="KW-0282">Flagellum</keyword>
<comment type="caution">
    <text evidence="7">The sequence shown here is derived from an EMBL/GenBank/DDBJ whole genome shotgun (WGS) entry which is preliminary data.</text>
</comment>
<keyword evidence="7" id="KW-0969">Cilium</keyword>
<evidence type="ECO:0000256" key="6">
    <source>
        <dbReference type="SAM" id="MobiDB-lite"/>
    </source>
</evidence>
<dbReference type="PRINTS" id="PR01006">
    <property type="entry name" value="FLGHOOKFLIE"/>
</dbReference>
<protein>
    <recommendedName>
        <fullName evidence="4 5">Flagellar hook-basal body complex protein FliE</fullName>
    </recommendedName>
</protein>
<accession>A0ABW2UPJ5</accession>
<proteinExistence type="inferred from homology"/>
<dbReference type="EMBL" id="JBHTGR010000001">
    <property type="protein sequence ID" value="MFC7745792.1"/>
    <property type="molecule type" value="Genomic_DNA"/>
</dbReference>
<evidence type="ECO:0000256" key="1">
    <source>
        <dbReference type="ARBA" id="ARBA00004117"/>
    </source>
</evidence>
<dbReference type="PANTHER" id="PTHR34653">
    <property type="match status" value="1"/>
</dbReference>
<evidence type="ECO:0000256" key="3">
    <source>
        <dbReference type="ARBA" id="ARBA00023143"/>
    </source>
</evidence>
<reference evidence="8" key="1">
    <citation type="journal article" date="2019" name="Int. J. Syst. Evol. Microbiol.">
        <title>The Global Catalogue of Microorganisms (GCM) 10K type strain sequencing project: providing services to taxonomists for standard genome sequencing and annotation.</title>
        <authorList>
            <consortium name="The Broad Institute Genomics Platform"/>
            <consortium name="The Broad Institute Genome Sequencing Center for Infectious Disease"/>
            <person name="Wu L."/>
            <person name="Ma J."/>
        </authorList>
    </citation>
    <scope>NUCLEOTIDE SEQUENCE [LARGE SCALE GENOMIC DNA]</scope>
    <source>
        <strain evidence="8">JCM 30234</strain>
    </source>
</reference>
<dbReference type="RefSeq" id="WP_382357263.1">
    <property type="nucleotide sequence ID" value="NZ_JBHTGR010000001.1"/>
</dbReference>
<dbReference type="Proteomes" id="UP001596620">
    <property type="component" value="Unassembled WGS sequence"/>
</dbReference>
<dbReference type="InterPro" id="IPR001624">
    <property type="entry name" value="FliE"/>
</dbReference>
<evidence type="ECO:0000313" key="7">
    <source>
        <dbReference type="EMBL" id="MFC7745792.1"/>
    </source>
</evidence>